<protein>
    <submittedName>
        <fullName evidence="3">Glycosyltransferase</fullName>
        <ecNumber evidence="3">2.4.-.-</ecNumber>
    </submittedName>
</protein>
<dbReference type="Pfam" id="PF13439">
    <property type="entry name" value="Glyco_transf_4"/>
    <property type="match status" value="1"/>
</dbReference>
<dbReference type="InterPro" id="IPR001296">
    <property type="entry name" value="Glyco_trans_1"/>
</dbReference>
<dbReference type="InterPro" id="IPR028098">
    <property type="entry name" value="Glyco_trans_4-like_N"/>
</dbReference>
<dbReference type="Gene3D" id="3.40.50.2000">
    <property type="entry name" value="Glycogen Phosphorylase B"/>
    <property type="match status" value="2"/>
</dbReference>
<gene>
    <name evidence="3" type="ORF">WNY57_04145</name>
</gene>
<evidence type="ECO:0000259" key="2">
    <source>
        <dbReference type="Pfam" id="PF13439"/>
    </source>
</evidence>
<dbReference type="Proteomes" id="UP001457661">
    <property type="component" value="Unassembled WGS sequence"/>
</dbReference>
<feature type="domain" description="Glycosyl transferase family 1" evidence="1">
    <location>
        <begin position="167"/>
        <end position="317"/>
    </location>
</feature>
<dbReference type="GO" id="GO:0016757">
    <property type="term" value="F:glycosyltransferase activity"/>
    <property type="evidence" value="ECO:0007669"/>
    <property type="project" value="UniProtKB-KW"/>
</dbReference>
<evidence type="ECO:0000313" key="4">
    <source>
        <dbReference type="Proteomes" id="UP001457661"/>
    </source>
</evidence>
<keyword evidence="3" id="KW-0808">Transferase</keyword>
<dbReference type="InterPro" id="IPR050194">
    <property type="entry name" value="Glycosyltransferase_grp1"/>
</dbReference>
<accession>A0ABU9TD23</accession>
<dbReference type="RefSeq" id="WP_342879209.1">
    <property type="nucleotide sequence ID" value="NZ_JBBMQX010000002.1"/>
</dbReference>
<dbReference type="Pfam" id="PF00534">
    <property type="entry name" value="Glycos_transf_1"/>
    <property type="match status" value="1"/>
</dbReference>
<reference evidence="3 4" key="1">
    <citation type="submission" date="2024-03" db="EMBL/GenBank/DDBJ databases">
        <title>Community enrichment and isolation of bacterial strains for fucoidan degradation.</title>
        <authorList>
            <person name="Sichert A."/>
        </authorList>
    </citation>
    <scope>NUCLEOTIDE SEQUENCE [LARGE SCALE GENOMIC DNA]</scope>
    <source>
        <strain evidence="3 4">AS26</strain>
    </source>
</reference>
<dbReference type="EMBL" id="JBBMQX010000002">
    <property type="protein sequence ID" value="MEM5531614.1"/>
    <property type="molecule type" value="Genomic_DNA"/>
</dbReference>
<keyword evidence="3" id="KW-0328">Glycosyltransferase</keyword>
<evidence type="ECO:0000259" key="1">
    <source>
        <dbReference type="Pfam" id="PF00534"/>
    </source>
</evidence>
<dbReference type="SUPFAM" id="SSF53756">
    <property type="entry name" value="UDP-Glycosyltransferase/glycogen phosphorylase"/>
    <property type="match status" value="1"/>
</dbReference>
<proteinExistence type="predicted"/>
<name>A0ABU9TD23_9GAMM</name>
<feature type="domain" description="Glycosyltransferase subfamily 4-like N-terminal" evidence="2">
    <location>
        <begin position="64"/>
        <end position="159"/>
    </location>
</feature>
<keyword evidence="4" id="KW-1185">Reference proteome</keyword>
<sequence>MKKIVHITNDLQRLGGVQRLLVDLMTLQNNDFKFEVILTRGKNEYVDELKALGVEVLHKSELGLLGVIKRLNKADLVHTHLFPSIYIALLSSTPTIVTEHNPHYRRRDLPLVKFLERILYKKFKKIVCISQGVKTVFLKNIKAEDSKTLVIHNGVNLDRFSQKEKLLDIKKQRTKIGMVGRFAPQKDIKTLIKLMTLLNSSFELHLAGDGDLRQEYEDYCKSLNVDKKVIFHGQVNNVPHFLDSLDIYVQSSHWEGFGIAVVEAMAAGLPTFATNVKGLDNIALTEALFEVGDVDTLAYKIQKLANNVDEYNRISQAVVQQAKHFSINNTAIEHSAIYNEVINNV</sequence>
<comment type="caution">
    <text evidence="3">The sequence shown here is derived from an EMBL/GenBank/DDBJ whole genome shotgun (WGS) entry which is preliminary data.</text>
</comment>
<dbReference type="EC" id="2.4.-.-" evidence="3"/>
<evidence type="ECO:0000313" key="3">
    <source>
        <dbReference type="EMBL" id="MEM5531614.1"/>
    </source>
</evidence>
<dbReference type="PANTHER" id="PTHR45947">
    <property type="entry name" value="SULFOQUINOVOSYL TRANSFERASE SQD2"/>
    <property type="match status" value="1"/>
</dbReference>
<dbReference type="PANTHER" id="PTHR45947:SF3">
    <property type="entry name" value="SULFOQUINOVOSYL TRANSFERASE SQD2"/>
    <property type="match status" value="1"/>
</dbReference>
<organism evidence="3 4">
    <name type="scientific">Pseudoalteromonas arctica</name>
    <dbReference type="NCBI Taxonomy" id="394751"/>
    <lineage>
        <taxon>Bacteria</taxon>
        <taxon>Pseudomonadati</taxon>
        <taxon>Pseudomonadota</taxon>
        <taxon>Gammaproteobacteria</taxon>
        <taxon>Alteromonadales</taxon>
        <taxon>Pseudoalteromonadaceae</taxon>
        <taxon>Pseudoalteromonas</taxon>
    </lineage>
</organism>